<dbReference type="Pfam" id="PF00106">
    <property type="entry name" value="adh_short"/>
    <property type="match status" value="1"/>
</dbReference>
<evidence type="ECO:0000313" key="6">
    <source>
        <dbReference type="EMBL" id="MBB4534605.1"/>
    </source>
</evidence>
<gene>
    <name evidence="5" type="ORF">GGE46_001769</name>
    <name evidence="6" type="ORF">GGE57_001341</name>
</gene>
<dbReference type="Proteomes" id="UP000557344">
    <property type="component" value="Unassembled WGS sequence"/>
</dbReference>
<feature type="region of interest" description="Disordered" evidence="4">
    <location>
        <begin position="1"/>
        <end position="23"/>
    </location>
</feature>
<proteinExistence type="inferred from homology"/>
<name>A0A7W6Y673_RHIET</name>
<evidence type="ECO:0000313" key="5">
    <source>
        <dbReference type="EMBL" id="MBB4479201.1"/>
    </source>
</evidence>
<dbReference type="PRINTS" id="PR00081">
    <property type="entry name" value="GDHRDH"/>
</dbReference>
<dbReference type="InterPro" id="IPR002347">
    <property type="entry name" value="SDR_fam"/>
</dbReference>
<evidence type="ECO:0000313" key="8">
    <source>
        <dbReference type="Proteomes" id="UP000557344"/>
    </source>
</evidence>
<evidence type="ECO:0000256" key="3">
    <source>
        <dbReference type="RuleBase" id="RU000363"/>
    </source>
</evidence>
<dbReference type="Proteomes" id="UP000523431">
    <property type="component" value="Unassembled WGS sequence"/>
</dbReference>
<comment type="caution">
    <text evidence="5">The sequence shown here is derived from an EMBL/GenBank/DDBJ whole genome shotgun (WGS) entry which is preliminary data.</text>
</comment>
<dbReference type="PANTHER" id="PTHR43976">
    <property type="entry name" value="SHORT CHAIN DEHYDROGENASE"/>
    <property type="match status" value="1"/>
</dbReference>
<dbReference type="EMBL" id="JACIHU010000002">
    <property type="protein sequence ID" value="MBB4479201.1"/>
    <property type="molecule type" value="Genomic_DNA"/>
</dbReference>
<feature type="compositionally biased region" description="Polar residues" evidence="4">
    <location>
        <begin position="1"/>
        <end position="15"/>
    </location>
</feature>
<dbReference type="AlphaFoldDB" id="A0A7W6Y673"/>
<dbReference type="PRINTS" id="PR00080">
    <property type="entry name" value="SDRFAMILY"/>
</dbReference>
<evidence type="ECO:0000256" key="4">
    <source>
        <dbReference type="SAM" id="MobiDB-lite"/>
    </source>
</evidence>
<dbReference type="Gene3D" id="3.40.50.720">
    <property type="entry name" value="NAD(P)-binding Rossmann-like Domain"/>
    <property type="match status" value="1"/>
</dbReference>
<evidence type="ECO:0000256" key="2">
    <source>
        <dbReference type="ARBA" id="ARBA00023002"/>
    </source>
</evidence>
<accession>A0A7W6Y673</accession>
<evidence type="ECO:0000256" key="1">
    <source>
        <dbReference type="ARBA" id="ARBA00006484"/>
    </source>
</evidence>
<dbReference type="InterPro" id="IPR051911">
    <property type="entry name" value="SDR_oxidoreductase"/>
</dbReference>
<dbReference type="PANTHER" id="PTHR43976:SF16">
    <property type="entry name" value="SHORT-CHAIN DEHYDROGENASE_REDUCTASE FAMILY PROTEIN"/>
    <property type="match status" value="1"/>
</dbReference>
<reference evidence="7 8" key="1">
    <citation type="submission" date="2020-08" db="EMBL/GenBank/DDBJ databases">
        <title>Genomic Encyclopedia of Type Strains, Phase IV (KMG-V): Genome sequencing to study the core and pangenomes of soil and plant-associated prokaryotes.</title>
        <authorList>
            <person name="Whitman W."/>
        </authorList>
    </citation>
    <scope>NUCLEOTIDE SEQUENCE [LARGE SCALE GENOMIC DNA]</scope>
    <source>
        <strain evidence="5 8">SEMIA 471</strain>
        <strain evidence="6 7">SEMIA 489</strain>
    </source>
</reference>
<dbReference type="EMBL" id="JACIID010000002">
    <property type="protein sequence ID" value="MBB4534605.1"/>
    <property type="molecule type" value="Genomic_DNA"/>
</dbReference>
<comment type="similarity">
    <text evidence="1 3">Belongs to the short-chain dehydrogenases/reductases (SDR) family.</text>
</comment>
<dbReference type="SUPFAM" id="SSF51735">
    <property type="entry name" value="NAD(P)-binding Rossmann-fold domains"/>
    <property type="match status" value="1"/>
</dbReference>
<organism evidence="5 8">
    <name type="scientific">Rhizobium etli</name>
    <dbReference type="NCBI Taxonomy" id="29449"/>
    <lineage>
        <taxon>Bacteria</taxon>
        <taxon>Pseudomonadati</taxon>
        <taxon>Pseudomonadota</taxon>
        <taxon>Alphaproteobacteria</taxon>
        <taxon>Hyphomicrobiales</taxon>
        <taxon>Rhizobiaceae</taxon>
        <taxon>Rhizobium/Agrobacterium group</taxon>
        <taxon>Rhizobium</taxon>
    </lineage>
</organism>
<keyword evidence="2" id="KW-0560">Oxidoreductase</keyword>
<protein>
    <submittedName>
        <fullName evidence="5">NAD(P)-dependent dehydrogenase (Short-subunit alcohol dehydrogenase family)</fullName>
    </submittedName>
</protein>
<dbReference type="CDD" id="cd05374">
    <property type="entry name" value="17beta-HSD-like_SDR_c"/>
    <property type="match status" value="1"/>
</dbReference>
<dbReference type="GO" id="GO:0016491">
    <property type="term" value="F:oxidoreductase activity"/>
    <property type="evidence" value="ECO:0007669"/>
    <property type="project" value="UniProtKB-KW"/>
</dbReference>
<evidence type="ECO:0000313" key="7">
    <source>
        <dbReference type="Proteomes" id="UP000523431"/>
    </source>
</evidence>
<dbReference type="NCBIfam" id="NF004823">
    <property type="entry name" value="PRK06179.1"/>
    <property type="match status" value="1"/>
</dbReference>
<dbReference type="InterPro" id="IPR036291">
    <property type="entry name" value="NAD(P)-bd_dom_sf"/>
</dbReference>
<sequence length="299" mass="31522">MATRLNGSDPSNEARNQPLAPNRGACMSKNRVVVITGASSGIGEASARVLAQNGFQVFGGVRNPQRANAIPGVRYGTVDVTDDASVSDFVEWVLSEAGQIDILINNAGVSLVGPVENTSPSEAQAVFDTNVFGPLRMIRAALPSMRAARSGLIINISSVLGFLPAPFMGIYASSKHALEGLSESLDHEIREFNVRVVLLEPTFTNTRLDVNAAQTAAPLGAYATQADATIKAVQAQIRTAPSALAVAEKILAAINGPYRMRQPAGGQATLLSRLRRFMPASAVDSSLRKTFGFGKRSAS</sequence>